<organism evidence="13 16">
    <name type="scientific">Trichinella pseudospiralis</name>
    <name type="common">Parasitic roundworm</name>
    <dbReference type="NCBI Taxonomy" id="6337"/>
    <lineage>
        <taxon>Eukaryota</taxon>
        <taxon>Metazoa</taxon>
        <taxon>Ecdysozoa</taxon>
        <taxon>Nematoda</taxon>
        <taxon>Enoplea</taxon>
        <taxon>Dorylaimia</taxon>
        <taxon>Trichinellida</taxon>
        <taxon>Trichinellidae</taxon>
        <taxon>Trichinella</taxon>
    </lineage>
</organism>
<feature type="transmembrane region" description="Helical" evidence="11">
    <location>
        <begin position="324"/>
        <end position="347"/>
    </location>
</feature>
<feature type="transmembrane region" description="Helical" evidence="11">
    <location>
        <begin position="262"/>
        <end position="285"/>
    </location>
</feature>
<feature type="transmembrane region" description="Helical" evidence="11">
    <location>
        <begin position="367"/>
        <end position="390"/>
    </location>
</feature>
<evidence type="ECO:0000313" key="14">
    <source>
        <dbReference type="EMBL" id="KRZ38861.1"/>
    </source>
</evidence>
<dbReference type="SMART" id="SM01381">
    <property type="entry name" value="7TM_GPCR_Srsx"/>
    <property type="match status" value="1"/>
</dbReference>
<feature type="transmembrane region" description="Helical" evidence="11">
    <location>
        <begin position="208"/>
        <end position="230"/>
    </location>
</feature>
<keyword evidence="5 11" id="KW-1133">Transmembrane helix</keyword>
<feature type="domain" description="G-protein coupled receptors family 1 profile" evidence="12">
    <location>
        <begin position="107"/>
        <end position="388"/>
    </location>
</feature>
<dbReference type="EMBL" id="JYDT01000019">
    <property type="protein sequence ID" value="KRY90702.1"/>
    <property type="molecule type" value="Genomic_DNA"/>
</dbReference>
<comment type="caution">
    <text evidence="13">The sequence shown here is derived from an EMBL/GenBank/DDBJ whole genome shotgun (WGS) entry which is preliminary data.</text>
</comment>
<dbReference type="InterPro" id="IPR000611">
    <property type="entry name" value="NPY_rcpt"/>
</dbReference>
<comment type="similarity">
    <text evidence="2 10">Belongs to the G-protein coupled receptor 1 family.</text>
</comment>
<keyword evidence="7 11" id="KW-0472">Membrane</keyword>
<evidence type="ECO:0000256" key="6">
    <source>
        <dbReference type="ARBA" id="ARBA00023040"/>
    </source>
</evidence>
<keyword evidence="16" id="KW-1185">Reference proteome</keyword>
<dbReference type="PRINTS" id="PR01012">
    <property type="entry name" value="NRPEPTIDEYR"/>
</dbReference>
<evidence type="ECO:0000256" key="9">
    <source>
        <dbReference type="ARBA" id="ARBA00023224"/>
    </source>
</evidence>
<evidence type="ECO:0000256" key="1">
    <source>
        <dbReference type="ARBA" id="ARBA00004651"/>
    </source>
</evidence>
<dbReference type="Proteomes" id="UP000054995">
    <property type="component" value="Unassembled WGS sequence"/>
</dbReference>
<name>A0A0V1FXK3_TRIPS</name>
<evidence type="ECO:0000256" key="10">
    <source>
        <dbReference type="RuleBase" id="RU000688"/>
    </source>
</evidence>
<evidence type="ECO:0000256" key="2">
    <source>
        <dbReference type="ARBA" id="ARBA00010663"/>
    </source>
</evidence>
<dbReference type="EMBL" id="JYDV01000041">
    <property type="protein sequence ID" value="KRZ38861.1"/>
    <property type="molecule type" value="Genomic_DNA"/>
</dbReference>
<dbReference type="GO" id="GO:0005886">
    <property type="term" value="C:plasma membrane"/>
    <property type="evidence" value="ECO:0007669"/>
    <property type="project" value="UniProtKB-SubCell"/>
</dbReference>
<evidence type="ECO:0000256" key="3">
    <source>
        <dbReference type="ARBA" id="ARBA00022475"/>
    </source>
</evidence>
<dbReference type="PROSITE" id="PS00237">
    <property type="entry name" value="G_PROTEIN_RECEP_F1_1"/>
    <property type="match status" value="1"/>
</dbReference>
<dbReference type="PANTHER" id="PTHR24238:SF73">
    <property type="entry name" value="RYAMIDE RECEPTOR"/>
    <property type="match status" value="1"/>
</dbReference>
<dbReference type="Proteomes" id="UP000054826">
    <property type="component" value="Unassembled WGS sequence"/>
</dbReference>
<keyword evidence="3" id="KW-1003">Cell membrane</keyword>
<dbReference type="Pfam" id="PF00001">
    <property type="entry name" value="7tm_1"/>
    <property type="match status" value="1"/>
</dbReference>
<dbReference type="GO" id="GO:0004983">
    <property type="term" value="F:neuropeptide Y receptor activity"/>
    <property type="evidence" value="ECO:0007669"/>
    <property type="project" value="InterPro"/>
</dbReference>
<comment type="subcellular location">
    <subcellularLocation>
        <location evidence="1">Cell membrane</location>
        <topology evidence="1">Multi-pass membrane protein</topology>
    </subcellularLocation>
</comment>
<evidence type="ECO:0000256" key="5">
    <source>
        <dbReference type="ARBA" id="ARBA00022989"/>
    </source>
</evidence>
<sequence length="454" mass="50565">MLEVAVNVCQIVENCTGNEPSVVSAFPATSLSLASGRRLCEKLKRSFGRAGRRIVCRTMSSWNASLLHPTSSPLELNTSGGEVALTADESAVAVVVYTLITVVAVIGNATVIFIIGHFPRLRTPTNALIANLALADLLMALLCIPFSFVSTLILQYWPFGWFLCKVINFSQAVTVMASAYTLIAISLDRFFAILLPMSPNVKMTNRKATLCVLVVWTVAIVIAFPLLMVLTLEPSETGDVTHCIENWTWTANANETTGEYEYSLAAMLLQYFVPLLVLTLTYAGIGMKIWFTHVPGEGGYAGQCNRERKTLVKKNVNSTILMKFIFTQMIPTMFIVTAVYTFCWLPINVFNVVRALHPSVTDSAYVLHIWWACHTIAMVHCLVNPIIYICRNRRFREGFAFVFQWLPGVHYDRCSLSMFSTSVARSSFQASIVKPLTNTSSIYGKQRLNCKRRC</sequence>
<protein>
    <submittedName>
        <fullName evidence="13">Neuropeptide Y receptor</fullName>
    </submittedName>
</protein>
<keyword evidence="6 10" id="KW-0297">G-protein coupled receptor</keyword>
<keyword evidence="4 10" id="KW-0812">Transmembrane</keyword>
<keyword evidence="9 10" id="KW-0807">Transducer</keyword>
<evidence type="ECO:0000256" key="8">
    <source>
        <dbReference type="ARBA" id="ARBA00023170"/>
    </source>
</evidence>
<feature type="transmembrane region" description="Helical" evidence="11">
    <location>
        <begin position="94"/>
        <end position="116"/>
    </location>
</feature>
<reference evidence="15 16" key="1">
    <citation type="submission" date="2015-01" db="EMBL/GenBank/DDBJ databases">
        <title>Evolution of Trichinella species and genotypes.</title>
        <authorList>
            <person name="Korhonen P.K."/>
            <person name="Edoardo P."/>
            <person name="Giuseppe L.R."/>
            <person name="Gasser R.B."/>
        </authorList>
    </citation>
    <scope>NUCLEOTIDE SEQUENCE [LARGE SCALE GENOMIC DNA]</scope>
    <source>
        <strain evidence="14">ISS176</strain>
        <strain evidence="13">ISS470</strain>
    </source>
</reference>
<feature type="transmembrane region" description="Helical" evidence="11">
    <location>
        <begin position="128"/>
        <end position="157"/>
    </location>
</feature>
<dbReference type="OrthoDB" id="9445642at2759"/>
<dbReference type="InterPro" id="IPR017452">
    <property type="entry name" value="GPCR_Rhodpsn_7TM"/>
</dbReference>
<evidence type="ECO:0000313" key="13">
    <source>
        <dbReference type="EMBL" id="KRY90702.1"/>
    </source>
</evidence>
<dbReference type="AlphaFoldDB" id="A0A0V1FXK3"/>
<evidence type="ECO:0000313" key="16">
    <source>
        <dbReference type="Proteomes" id="UP000054995"/>
    </source>
</evidence>
<keyword evidence="8 10" id="KW-0675">Receptor</keyword>
<dbReference type="PANTHER" id="PTHR24238">
    <property type="entry name" value="G-PROTEIN COUPLED RECEPTOR"/>
    <property type="match status" value="1"/>
</dbReference>
<dbReference type="SUPFAM" id="SSF81321">
    <property type="entry name" value="Family A G protein-coupled receptor-like"/>
    <property type="match status" value="1"/>
</dbReference>
<evidence type="ECO:0000313" key="15">
    <source>
        <dbReference type="Proteomes" id="UP000054826"/>
    </source>
</evidence>
<evidence type="ECO:0000256" key="11">
    <source>
        <dbReference type="SAM" id="Phobius"/>
    </source>
</evidence>
<evidence type="ECO:0000256" key="4">
    <source>
        <dbReference type="ARBA" id="ARBA00022692"/>
    </source>
</evidence>
<accession>A0A0V1FXK3</accession>
<proteinExistence type="inferred from homology"/>
<dbReference type="PRINTS" id="PR00237">
    <property type="entry name" value="GPCRRHODOPSN"/>
</dbReference>
<dbReference type="InterPro" id="IPR000276">
    <property type="entry name" value="GPCR_Rhodpsn"/>
</dbReference>
<dbReference type="PROSITE" id="PS50262">
    <property type="entry name" value="G_PROTEIN_RECEP_F1_2"/>
    <property type="match status" value="1"/>
</dbReference>
<evidence type="ECO:0000256" key="7">
    <source>
        <dbReference type="ARBA" id="ARBA00023136"/>
    </source>
</evidence>
<dbReference type="Gene3D" id="1.20.1070.10">
    <property type="entry name" value="Rhodopsin 7-helix transmembrane proteins"/>
    <property type="match status" value="1"/>
</dbReference>
<evidence type="ECO:0000259" key="12">
    <source>
        <dbReference type="PROSITE" id="PS50262"/>
    </source>
</evidence>
<gene>
    <name evidence="13" type="primary">NepYr</name>
    <name evidence="14" type="ORF">T4C_2719</name>
    <name evidence="13" type="ORF">T4D_16106</name>
</gene>
<feature type="transmembrane region" description="Helical" evidence="11">
    <location>
        <begin position="169"/>
        <end position="187"/>
    </location>
</feature>